<protein>
    <submittedName>
        <fullName evidence="2">Uncharacterized protein</fullName>
    </submittedName>
</protein>
<dbReference type="AlphaFoldDB" id="A0A3A9YPQ7"/>
<dbReference type="OrthoDB" id="4321441at2"/>
<dbReference type="EMBL" id="RBAL01000020">
    <property type="protein sequence ID" value="RKN37993.1"/>
    <property type="molecule type" value="Genomic_DNA"/>
</dbReference>
<feature type="compositionally biased region" description="Basic and acidic residues" evidence="1">
    <location>
        <begin position="219"/>
        <end position="246"/>
    </location>
</feature>
<feature type="region of interest" description="Disordered" evidence="1">
    <location>
        <begin position="147"/>
        <end position="176"/>
    </location>
</feature>
<organism evidence="2 3">
    <name type="scientific">Streptomyces hoynatensis</name>
    <dbReference type="NCBI Taxonomy" id="1141874"/>
    <lineage>
        <taxon>Bacteria</taxon>
        <taxon>Bacillati</taxon>
        <taxon>Actinomycetota</taxon>
        <taxon>Actinomycetes</taxon>
        <taxon>Kitasatosporales</taxon>
        <taxon>Streptomycetaceae</taxon>
        <taxon>Streptomyces</taxon>
    </lineage>
</organism>
<evidence type="ECO:0000313" key="2">
    <source>
        <dbReference type="EMBL" id="RKN37993.1"/>
    </source>
</evidence>
<reference evidence="2 3" key="1">
    <citation type="journal article" date="2014" name="Int. J. Syst. Evol. Microbiol.">
        <title>Streptomyces hoynatensis sp. nov., isolated from deep marine sediment.</title>
        <authorList>
            <person name="Veyisoglu A."/>
            <person name="Sahin N."/>
        </authorList>
    </citation>
    <scope>NUCLEOTIDE SEQUENCE [LARGE SCALE GENOMIC DNA]</scope>
    <source>
        <strain evidence="2 3">KCTC 29097</strain>
    </source>
</reference>
<dbReference type="RefSeq" id="WP_120683857.1">
    <property type="nucleotide sequence ID" value="NZ_RBAL01000020.1"/>
</dbReference>
<evidence type="ECO:0000256" key="1">
    <source>
        <dbReference type="SAM" id="MobiDB-lite"/>
    </source>
</evidence>
<accession>A0A3A9YPQ7</accession>
<gene>
    <name evidence="2" type="ORF">D7294_25720</name>
</gene>
<comment type="caution">
    <text evidence="2">The sequence shown here is derived from an EMBL/GenBank/DDBJ whole genome shotgun (WGS) entry which is preliminary data.</text>
</comment>
<sequence length="342" mass="36204">MPYSLDEALARALLSRGPRRYTRAELEAAEARIAARIAVGRAGRGPRAPEAFAQVSRYLTTLCWTVVGQRGALVHMSALLGGRIPEPDGARVLGCVLQLAGRGDGARFWWQFAAGAGDGASAYCLYLHHMTLGEAHEAELWHRQAGPARHPRHGHGHDHGDGHGLAAREREDVGHPQDRGTVRLAQDHGDIRLAQDHVHGHGDGDCGYGHCALGHGGEGRGLGREEDGSHRRRAAPEEAPWRRAAGEGDAPGGPGRAVWLPAAGTAAFDDPPDDAGPEDADGSDPALVLRVLALLQGEGYPPPSGVAAAILTYVPEAVQFVDEVELPLPADDFAERIAELTA</sequence>
<feature type="compositionally biased region" description="Basic and acidic residues" evidence="1">
    <location>
        <begin position="157"/>
        <end position="176"/>
    </location>
</feature>
<feature type="region of interest" description="Disordered" evidence="1">
    <location>
        <begin position="219"/>
        <end position="258"/>
    </location>
</feature>
<keyword evidence="3" id="KW-1185">Reference proteome</keyword>
<proteinExistence type="predicted"/>
<evidence type="ECO:0000313" key="3">
    <source>
        <dbReference type="Proteomes" id="UP000272474"/>
    </source>
</evidence>
<dbReference type="Proteomes" id="UP000272474">
    <property type="component" value="Unassembled WGS sequence"/>
</dbReference>
<name>A0A3A9YPQ7_9ACTN</name>